<protein>
    <submittedName>
        <fullName evidence="3">DUF2637 domain-containing protein</fullName>
    </submittedName>
</protein>
<keyword evidence="2" id="KW-0812">Transmembrane</keyword>
<keyword evidence="4" id="KW-1185">Reference proteome</keyword>
<feature type="region of interest" description="Disordered" evidence="1">
    <location>
        <begin position="1"/>
        <end position="21"/>
    </location>
</feature>
<keyword evidence="2" id="KW-0472">Membrane</keyword>
<evidence type="ECO:0000256" key="2">
    <source>
        <dbReference type="SAM" id="Phobius"/>
    </source>
</evidence>
<feature type="transmembrane region" description="Helical" evidence="2">
    <location>
        <begin position="73"/>
        <end position="93"/>
    </location>
</feature>
<evidence type="ECO:0000313" key="4">
    <source>
        <dbReference type="Proteomes" id="UP001249394"/>
    </source>
</evidence>
<feature type="region of interest" description="Disordered" evidence="1">
    <location>
        <begin position="385"/>
        <end position="425"/>
    </location>
</feature>
<organism evidence="3 4">
    <name type="scientific">Streptomyces violaceus</name>
    <name type="common">Streptomyces venezuelae</name>
    <dbReference type="NCBI Taxonomy" id="1936"/>
    <lineage>
        <taxon>Bacteria</taxon>
        <taxon>Bacillati</taxon>
        <taxon>Actinomycetota</taxon>
        <taxon>Actinomycetes</taxon>
        <taxon>Kitasatosporales</taxon>
        <taxon>Streptomycetaceae</taxon>
        <taxon>Streptomyces</taxon>
    </lineage>
</organism>
<sequence length="555" mass="61132">MTTAPALTEKQEGEGTVPTNPTWSRGEKWLLRAGIASGTGVGTLGLASSYRALEKKAAAPIAAGGWNWGGQAWMLPVGVDLGILTFSVVNLLLIKAERPLGWVKWVPRILTIVTIVLNWQTGATLEGKLGHAALAALWVVLSEIAGHLYAAHIGRLKGRREMERIRLARWLHHPISSARINRLMKTWEIPSYTDALERDRQRMVYRSTLRQDYGRLWRFKSSEAKLQPLRLLGYGMTLEEALGEPGRQETAEELRTQQRDLQRAAARVQKVEAESQVRVKELEAEAAKVRAAGNLKAAKAEADAAASVAVQQAEADLQVRQAEAEAQIKRVTAEAQAKVKELQDEELAREAERARQHEKTQLAWEAERNRLQQQKAVEERATAVEARREEIEAEARAAADTAEERRREQEATAAEEKAKQEAAEARRQAVEAALKADEARVKKAEAEARAQALEKQAATDAAAAEAARLKAAQDQMKAAEAEAEARLSPVERDARKVADMIRAEGLDAVTLARIESTLGVSMGTASGRRKRALEILRETGDLPTQRLNGHDLARA</sequence>
<dbReference type="EMBL" id="CP134214">
    <property type="protein sequence ID" value="WND24092.1"/>
    <property type="molecule type" value="Genomic_DNA"/>
</dbReference>
<geneLocation type="plasmid" evidence="3 4">
    <name>punmamed1</name>
</geneLocation>
<keyword evidence="2" id="KW-1133">Transmembrane helix</keyword>
<evidence type="ECO:0000313" key="3">
    <source>
        <dbReference type="EMBL" id="WND24092.1"/>
    </source>
</evidence>
<accession>A0ABY9UMG0</accession>
<keyword evidence="3" id="KW-0614">Plasmid</keyword>
<feature type="transmembrane region" description="Helical" evidence="2">
    <location>
        <begin position="29"/>
        <end position="53"/>
    </location>
</feature>
<proteinExistence type="predicted"/>
<evidence type="ECO:0000256" key="1">
    <source>
        <dbReference type="SAM" id="MobiDB-lite"/>
    </source>
</evidence>
<dbReference type="Proteomes" id="UP001249394">
    <property type="component" value="Plasmid punmamed1"/>
</dbReference>
<gene>
    <name evidence="3" type="ORF">RI060_43005</name>
</gene>
<name>A0ABY9UMG0_STRVL</name>
<reference evidence="3 4" key="1">
    <citation type="submission" date="2023-09" db="EMBL/GenBank/DDBJ databases">
        <title>The genome sequence of Streptomyces anthocyanicus.</title>
        <authorList>
            <person name="Mo P."/>
        </authorList>
    </citation>
    <scope>NUCLEOTIDE SEQUENCE [LARGE SCALE GENOMIC DNA]</scope>
    <source>
        <strain evidence="3 4">JCM 4387</strain>
        <plasmid evidence="3 4">punmamed1</plasmid>
    </source>
</reference>
<dbReference type="Pfam" id="PF10935">
    <property type="entry name" value="DUF2637"/>
    <property type="match status" value="1"/>
</dbReference>
<dbReference type="InterPro" id="IPR021235">
    <property type="entry name" value="DUF2637"/>
</dbReference>
<feature type="transmembrane region" description="Helical" evidence="2">
    <location>
        <begin position="129"/>
        <end position="150"/>
    </location>
</feature>